<dbReference type="Pfam" id="PF00155">
    <property type="entry name" value="Aminotran_1_2"/>
    <property type="match status" value="1"/>
</dbReference>
<dbReference type="Gene3D" id="3.40.640.10">
    <property type="entry name" value="Type I PLP-dependent aspartate aminotransferase-like (Major domain)"/>
    <property type="match status" value="1"/>
</dbReference>
<name>A0A2A5Q3E8_PRORE</name>
<dbReference type="PANTHER" id="PTHR11879:SF37">
    <property type="entry name" value="AROMATIC-AMINO-ACID AMINOTRANSFERASE"/>
    <property type="match status" value="1"/>
</dbReference>
<accession>A0A2A5Q3E8</accession>
<dbReference type="FunFam" id="3.40.640.10:FF:000015">
    <property type="entry name" value="Aspartate aminotransferase"/>
    <property type="match status" value="1"/>
</dbReference>
<dbReference type="PANTHER" id="PTHR11879">
    <property type="entry name" value="ASPARTATE AMINOTRANSFERASE"/>
    <property type="match status" value="1"/>
</dbReference>
<dbReference type="EMBL" id="CAHPSF010000012">
    <property type="protein sequence ID" value="CAB5711419.1"/>
    <property type="molecule type" value="Genomic_DNA"/>
</dbReference>
<dbReference type="PROSITE" id="PS00105">
    <property type="entry name" value="AA_TRANSFER_CLASS_1"/>
    <property type="match status" value="1"/>
</dbReference>
<dbReference type="CDD" id="cd00609">
    <property type="entry name" value="AAT_like"/>
    <property type="match status" value="1"/>
</dbReference>
<dbReference type="InterPro" id="IPR015421">
    <property type="entry name" value="PyrdxlP-dep_Trfase_major"/>
</dbReference>
<comment type="subunit">
    <text evidence="3">Homodimer.</text>
</comment>
<comment type="cofactor">
    <cofactor evidence="1 7">
        <name>pyridoxal 5'-phosphate</name>
        <dbReference type="ChEBI" id="CHEBI:597326"/>
    </cofactor>
</comment>
<reference evidence="11 12" key="1">
    <citation type="submission" date="2017-07" db="EMBL/GenBank/DDBJ databases">
        <title>blaIMP-27 on transferable plasmids in Proteus mirabilis and Providencia rettgeri.</title>
        <authorList>
            <person name="Potter R."/>
        </authorList>
    </citation>
    <scope>NUCLEOTIDE SEQUENCE [LARGE SCALE GENOMIC DNA]</scope>
    <source>
        <strain evidence="11 12">PR1</strain>
    </source>
</reference>
<sequence>MFEHVDAYPGDPILSLMDEFNKDSRENKINLSIGLYYDGDGKTPELATVGTAKAALNKLPASASLYLPMEGLKDYRTELQKLVFGEDCPLIAQERIATVQTIGGSGALKIGADFLHQYYPDSEVWCSDPTWENHASIFSGAGTKVHYYPYFDEKTKGVKFDEMLATFKQLPANSIILMHPCCHNPTGSDLTPAQWDEVTKVALERKLIPFLDIAYQGFAEGINEDAYAIRAMVKAGLPVFVSNSFSKIFGIYGERAGGLSVICENQDERDRVLGQLKAGVRRLYSSPPSNGAKIVAAVLTNSAEKAKWLAEVEEMRLRILDMRTVLVDELKKALPNQNFDHLLKQRGMFSYTGFSKEQVARLKDEFAVYLVGTGRVCMAGVNRHNVKRIVEAFAAVSQ</sequence>
<dbReference type="InterPro" id="IPR004839">
    <property type="entry name" value="Aminotransferase_I/II_large"/>
</dbReference>
<feature type="domain" description="Aminotransferase class I/classII large" evidence="8">
    <location>
        <begin position="27"/>
        <end position="393"/>
    </location>
</feature>
<dbReference type="EMBL" id="JAOWIN010000008">
    <property type="protein sequence ID" value="MDI9093290.1"/>
    <property type="molecule type" value="Genomic_DNA"/>
</dbReference>
<dbReference type="SUPFAM" id="SSF53383">
    <property type="entry name" value="PLP-dependent transferases"/>
    <property type="match status" value="1"/>
</dbReference>
<dbReference type="GO" id="GO:0004838">
    <property type="term" value="F:L-tyrosine-2-oxoglutarate transaminase activity"/>
    <property type="evidence" value="ECO:0007669"/>
    <property type="project" value="TreeGrafter"/>
</dbReference>
<comment type="similarity">
    <text evidence="2 7">Belongs to the class-I pyridoxal-phosphate-dependent aminotransferase family.</text>
</comment>
<dbReference type="RefSeq" id="WP_036958319.1">
    <property type="nucleotide sequence ID" value="NZ_ABDWLN020000011.1"/>
</dbReference>
<evidence type="ECO:0000256" key="4">
    <source>
        <dbReference type="ARBA" id="ARBA00022576"/>
    </source>
</evidence>
<dbReference type="EMBL" id="NOWC01000008">
    <property type="protein sequence ID" value="OZS74944.1"/>
    <property type="molecule type" value="Genomic_DNA"/>
</dbReference>
<dbReference type="InterPro" id="IPR015424">
    <property type="entry name" value="PyrdxlP-dep_Trfase"/>
</dbReference>
<dbReference type="GO" id="GO:0042802">
    <property type="term" value="F:identical protein binding"/>
    <property type="evidence" value="ECO:0007669"/>
    <property type="project" value="TreeGrafter"/>
</dbReference>
<evidence type="ECO:0000256" key="1">
    <source>
        <dbReference type="ARBA" id="ARBA00001933"/>
    </source>
</evidence>
<reference evidence="10" key="3">
    <citation type="submission" date="2022-10" db="EMBL/GenBank/DDBJ databases">
        <title>Bacterial isolates recovered from the One Health project in Brazil.</title>
        <authorList>
            <person name="Valiatti T.B."/>
            <person name="Santos F."/>
            <person name="Cayo R."/>
            <person name="Gales A.C."/>
        </authorList>
    </citation>
    <scope>NUCLEOTIDE SEQUENCE</scope>
    <source>
        <strain evidence="10">PVR188</strain>
    </source>
</reference>
<keyword evidence="6" id="KW-0663">Pyridoxal phosphate</keyword>
<organism evidence="11 12">
    <name type="scientific">Providencia rettgeri</name>
    <dbReference type="NCBI Taxonomy" id="587"/>
    <lineage>
        <taxon>Bacteria</taxon>
        <taxon>Pseudomonadati</taxon>
        <taxon>Pseudomonadota</taxon>
        <taxon>Gammaproteobacteria</taxon>
        <taxon>Enterobacterales</taxon>
        <taxon>Morganellaceae</taxon>
        <taxon>Providencia</taxon>
    </lineage>
</organism>
<dbReference type="EC" id="2.6.1.-" evidence="7"/>
<dbReference type="STRING" id="587.RB151_005410"/>
<dbReference type="GO" id="GO:0005829">
    <property type="term" value="C:cytosol"/>
    <property type="evidence" value="ECO:0007669"/>
    <property type="project" value="TreeGrafter"/>
</dbReference>
<evidence type="ECO:0000259" key="8">
    <source>
        <dbReference type="Pfam" id="PF00155"/>
    </source>
</evidence>
<dbReference type="InterPro" id="IPR000796">
    <property type="entry name" value="Asp_trans"/>
</dbReference>
<evidence type="ECO:0000313" key="9">
    <source>
        <dbReference type="EMBL" id="CAB5711419.1"/>
    </source>
</evidence>
<dbReference type="InterPro" id="IPR004838">
    <property type="entry name" value="NHTrfase_class1_PyrdxlP-BS"/>
</dbReference>
<dbReference type="Proteomes" id="UP000216001">
    <property type="component" value="Unassembled WGS sequence"/>
</dbReference>
<keyword evidence="4 7" id="KW-0032">Aminotransferase</keyword>
<evidence type="ECO:0000313" key="12">
    <source>
        <dbReference type="Proteomes" id="UP000216001"/>
    </source>
</evidence>
<dbReference type="GeneID" id="92273307"/>
<dbReference type="NCBIfam" id="NF006719">
    <property type="entry name" value="PRK09257.1"/>
    <property type="match status" value="1"/>
</dbReference>
<reference evidence="9" key="2">
    <citation type="submission" date="2020-05" db="EMBL/GenBank/DDBJ databases">
        <authorList>
            <person name="Delgado-Blas J."/>
        </authorList>
    </citation>
    <scope>NUCLEOTIDE SEQUENCE</scope>
    <source>
        <strain evidence="9">BB1453</strain>
    </source>
</reference>
<dbReference type="InterPro" id="IPR015422">
    <property type="entry name" value="PyrdxlP-dep_Trfase_small"/>
</dbReference>
<dbReference type="GO" id="GO:0030170">
    <property type="term" value="F:pyridoxal phosphate binding"/>
    <property type="evidence" value="ECO:0007669"/>
    <property type="project" value="InterPro"/>
</dbReference>
<dbReference type="Proteomes" id="UP001159001">
    <property type="component" value="Unassembled WGS sequence"/>
</dbReference>
<dbReference type="AlphaFoldDB" id="A0A2A5Q3E8"/>
<dbReference type="Proteomes" id="UP000834611">
    <property type="component" value="Unassembled WGS sequence"/>
</dbReference>
<evidence type="ECO:0000256" key="6">
    <source>
        <dbReference type="ARBA" id="ARBA00022898"/>
    </source>
</evidence>
<comment type="caution">
    <text evidence="11">The sequence shown here is derived from an EMBL/GenBank/DDBJ whole genome shotgun (WGS) entry which is preliminary data.</text>
</comment>
<protein>
    <recommendedName>
        <fullName evidence="7">Aminotransferase</fullName>
        <ecNumber evidence="7">2.6.1.-</ecNumber>
    </recommendedName>
</protein>
<evidence type="ECO:0000256" key="3">
    <source>
        <dbReference type="ARBA" id="ARBA00011738"/>
    </source>
</evidence>
<evidence type="ECO:0000256" key="2">
    <source>
        <dbReference type="ARBA" id="ARBA00007441"/>
    </source>
</evidence>
<gene>
    <name evidence="9" type="primary">tyrB</name>
    <name evidence="11" type="ORF">CHI95_08745</name>
    <name evidence="9" type="ORF">GHA_03617</name>
    <name evidence="10" type="ORF">OGX73_11755</name>
</gene>
<dbReference type="FunFam" id="3.90.1150.10:FF:000001">
    <property type="entry name" value="Aspartate aminotransferase"/>
    <property type="match status" value="1"/>
</dbReference>
<evidence type="ECO:0000313" key="11">
    <source>
        <dbReference type="EMBL" id="OZS74944.1"/>
    </source>
</evidence>
<dbReference type="GO" id="GO:0033585">
    <property type="term" value="P:L-phenylalanine biosynthetic process from chorismate via phenylpyruvate"/>
    <property type="evidence" value="ECO:0007669"/>
    <property type="project" value="TreeGrafter"/>
</dbReference>
<dbReference type="Gene3D" id="3.90.1150.10">
    <property type="entry name" value="Aspartate Aminotransferase, domain 1"/>
    <property type="match status" value="1"/>
</dbReference>
<evidence type="ECO:0000313" key="10">
    <source>
        <dbReference type="EMBL" id="MDI9093290.1"/>
    </source>
</evidence>
<keyword evidence="5 7" id="KW-0808">Transferase</keyword>
<evidence type="ECO:0000256" key="5">
    <source>
        <dbReference type="ARBA" id="ARBA00022679"/>
    </source>
</evidence>
<evidence type="ECO:0000256" key="7">
    <source>
        <dbReference type="RuleBase" id="RU000481"/>
    </source>
</evidence>
<dbReference type="PRINTS" id="PR00799">
    <property type="entry name" value="TRANSAMINASE"/>
</dbReference>
<proteinExistence type="inferred from homology"/>